<dbReference type="AlphaFoldDB" id="A0A154IL49"/>
<sequence>MRQMLTPSVKARFIERMSITEDQEDALYKAFLSNPDRRLIVPAENGAPSVEFRFGGEWRECRIWEGYLDASLILLRQILEQRGLANNLIFPALFNLRHAVEVALKWHIQYAGGAVSKDAGHSLNALIESFRRTADDLDDEASYISDYMLNRISELAIIDPRSITFRYSTELDGSPIEIAPERWDLHRLIFIVDELSFWLDNLSGKIDLSRDERYQAYLRDG</sequence>
<evidence type="ECO:0000313" key="1">
    <source>
        <dbReference type="EMBL" id="KZB01304.1"/>
    </source>
</evidence>
<proteinExistence type="predicted"/>
<reference evidence="1" key="1">
    <citation type="submission" date="2016-03" db="EMBL/GenBank/DDBJ databases">
        <title>Microsymbionts genomes from the relict species Vavilovia formosa.</title>
        <authorList>
            <person name="Chirak E."/>
            <person name="Kimeklis A."/>
            <person name="Kopat V."/>
            <person name="Andronov E."/>
        </authorList>
    </citation>
    <scope>NUCLEOTIDE SEQUENCE [LARGE SCALE GENOMIC DNA]</scope>
    <source>
        <strain evidence="1">Vaf12</strain>
    </source>
</reference>
<dbReference type="RefSeq" id="WP_062941410.1">
    <property type="nucleotide sequence ID" value="NZ_CP171844.1"/>
</dbReference>
<evidence type="ECO:0008006" key="2">
    <source>
        <dbReference type="Google" id="ProtNLM"/>
    </source>
</evidence>
<dbReference type="EMBL" id="LVYU01000080">
    <property type="protein sequence ID" value="KZB01304.1"/>
    <property type="molecule type" value="Genomic_DNA"/>
</dbReference>
<protein>
    <recommendedName>
        <fullName evidence="2">HEPN domain-containing protein</fullName>
    </recommendedName>
</protein>
<name>A0A154IL49_RHILE</name>
<gene>
    <name evidence="1" type="ORF">A4A59_13790</name>
</gene>
<organism evidence="1">
    <name type="scientific">Rhizobium leguminosarum</name>
    <dbReference type="NCBI Taxonomy" id="384"/>
    <lineage>
        <taxon>Bacteria</taxon>
        <taxon>Pseudomonadati</taxon>
        <taxon>Pseudomonadota</taxon>
        <taxon>Alphaproteobacteria</taxon>
        <taxon>Hyphomicrobiales</taxon>
        <taxon>Rhizobiaceae</taxon>
        <taxon>Rhizobium/Agrobacterium group</taxon>
        <taxon>Rhizobium</taxon>
    </lineage>
</organism>
<comment type="caution">
    <text evidence="1">The sequence shown here is derived from an EMBL/GenBank/DDBJ whole genome shotgun (WGS) entry which is preliminary data.</text>
</comment>
<accession>A0A154IL49</accession>